<evidence type="ECO:0000256" key="1">
    <source>
        <dbReference type="ARBA" id="ARBA00004496"/>
    </source>
</evidence>
<gene>
    <name evidence="8" type="ORF">ABIA69_001984</name>
</gene>
<protein>
    <submittedName>
        <fullName evidence="8">PTS system glucose-specific IIA component</fullName>
        <ecNumber evidence="8">2.7.1.-</ecNumber>
    </submittedName>
</protein>
<reference evidence="8 9" key="1">
    <citation type="submission" date="2024-06" db="EMBL/GenBank/DDBJ databases">
        <title>Sorghum-associated microbial communities from plants grown in Nebraska, USA.</title>
        <authorList>
            <person name="Schachtman D."/>
        </authorList>
    </citation>
    <scope>NUCLEOTIDE SEQUENCE [LARGE SCALE GENOMIC DNA]</scope>
    <source>
        <strain evidence="8 9">736</strain>
    </source>
</reference>
<dbReference type="SUPFAM" id="SSF51261">
    <property type="entry name" value="Duplicated hybrid motif"/>
    <property type="match status" value="1"/>
</dbReference>
<dbReference type="InterPro" id="IPR011055">
    <property type="entry name" value="Dup_hybrid_motif"/>
</dbReference>
<evidence type="ECO:0000313" key="9">
    <source>
        <dbReference type="Proteomes" id="UP001549363"/>
    </source>
</evidence>
<keyword evidence="6" id="KW-0418">Kinase</keyword>
<sequence length="160" mass="17671">MLSKLFGKRKLHIYAPMHGEIVSLDQVPDPVFSEKMLGEGLAIVPIDGHVYAPIDGTVIFVAETKHAIGIRAKDGTELLIHIGLETVSLNGQGFTVLVKEEDRISMGQILIMVDWHFVRENAKSIITPILITNSKERQIQYQGSKEGIVGETLLMIVIAK</sequence>
<dbReference type="PANTHER" id="PTHR45008:SF1">
    <property type="entry name" value="PTS SYSTEM GLUCOSE-SPECIFIC EIIA COMPONENT"/>
    <property type="match status" value="1"/>
</dbReference>
<dbReference type="PROSITE" id="PS51093">
    <property type="entry name" value="PTS_EIIA_TYPE_1"/>
    <property type="match status" value="1"/>
</dbReference>
<evidence type="ECO:0000256" key="5">
    <source>
        <dbReference type="ARBA" id="ARBA00022683"/>
    </source>
</evidence>
<evidence type="ECO:0000256" key="4">
    <source>
        <dbReference type="ARBA" id="ARBA00022679"/>
    </source>
</evidence>
<keyword evidence="3" id="KW-0762">Sugar transport</keyword>
<dbReference type="GO" id="GO:0016740">
    <property type="term" value="F:transferase activity"/>
    <property type="evidence" value="ECO:0007669"/>
    <property type="project" value="UniProtKB-KW"/>
</dbReference>
<dbReference type="RefSeq" id="WP_354471696.1">
    <property type="nucleotide sequence ID" value="NZ_JBEPSB010000007.1"/>
</dbReference>
<keyword evidence="4 8" id="KW-0808">Transferase</keyword>
<evidence type="ECO:0000256" key="2">
    <source>
        <dbReference type="ARBA" id="ARBA00022448"/>
    </source>
</evidence>
<keyword evidence="9" id="KW-1185">Reference proteome</keyword>
<dbReference type="EMBL" id="JBEPSB010000007">
    <property type="protein sequence ID" value="MET4560840.1"/>
    <property type="molecule type" value="Genomic_DNA"/>
</dbReference>
<dbReference type="InterPro" id="IPR050890">
    <property type="entry name" value="PTS_EIIA_component"/>
</dbReference>
<proteinExistence type="predicted"/>
<dbReference type="Proteomes" id="UP001549363">
    <property type="component" value="Unassembled WGS sequence"/>
</dbReference>
<evidence type="ECO:0000313" key="8">
    <source>
        <dbReference type="EMBL" id="MET4560840.1"/>
    </source>
</evidence>
<dbReference type="Pfam" id="PF00358">
    <property type="entry name" value="PTS_EIIA_1"/>
    <property type="match status" value="1"/>
</dbReference>
<dbReference type="EC" id="2.7.1.-" evidence="8"/>
<organism evidence="8 9">
    <name type="scientific">Lysinibacillus parviboronicapiens</name>
    <dbReference type="NCBI Taxonomy" id="436516"/>
    <lineage>
        <taxon>Bacteria</taxon>
        <taxon>Bacillati</taxon>
        <taxon>Bacillota</taxon>
        <taxon>Bacilli</taxon>
        <taxon>Bacillales</taxon>
        <taxon>Bacillaceae</taxon>
        <taxon>Lysinibacillus</taxon>
    </lineage>
</organism>
<accession>A0ABV2PIU1</accession>
<dbReference type="InterPro" id="IPR001127">
    <property type="entry name" value="PTS_EIIA_1_perm"/>
</dbReference>
<evidence type="ECO:0000259" key="7">
    <source>
        <dbReference type="PROSITE" id="PS51093"/>
    </source>
</evidence>
<dbReference type="NCBIfam" id="TIGR00830">
    <property type="entry name" value="PTBA"/>
    <property type="match status" value="1"/>
</dbReference>
<feature type="domain" description="PTS EIIA type-1" evidence="7">
    <location>
        <begin position="29"/>
        <end position="133"/>
    </location>
</feature>
<keyword evidence="5" id="KW-0598">Phosphotransferase system</keyword>
<dbReference type="PROSITE" id="PS00371">
    <property type="entry name" value="PTS_EIIA_TYPE_1_HIS"/>
    <property type="match status" value="1"/>
</dbReference>
<evidence type="ECO:0000256" key="3">
    <source>
        <dbReference type="ARBA" id="ARBA00022597"/>
    </source>
</evidence>
<comment type="caution">
    <text evidence="8">The sequence shown here is derived from an EMBL/GenBank/DDBJ whole genome shotgun (WGS) entry which is preliminary data.</text>
</comment>
<keyword evidence="2" id="KW-0813">Transport</keyword>
<name>A0ABV2PIU1_9BACI</name>
<comment type="subcellular location">
    <subcellularLocation>
        <location evidence="1">Cytoplasm</location>
    </subcellularLocation>
</comment>
<dbReference type="Gene3D" id="2.70.70.10">
    <property type="entry name" value="Glucose Permease (Domain IIA)"/>
    <property type="match status" value="1"/>
</dbReference>
<evidence type="ECO:0000256" key="6">
    <source>
        <dbReference type="ARBA" id="ARBA00022777"/>
    </source>
</evidence>
<dbReference type="PANTHER" id="PTHR45008">
    <property type="entry name" value="PTS SYSTEM GLUCOSE-SPECIFIC EIIA COMPONENT"/>
    <property type="match status" value="1"/>
</dbReference>